<evidence type="ECO:0000313" key="1">
    <source>
        <dbReference type="EMBL" id="NOL60991.1"/>
    </source>
</evidence>
<gene>
    <name evidence="1" type="ORF">HLB00_09180</name>
</gene>
<reference evidence="1 2" key="1">
    <citation type="submission" date="2020-05" db="EMBL/GenBank/DDBJ databases">
        <authorList>
            <person name="Zhang R."/>
        </authorList>
    </citation>
    <scope>NUCLEOTIDE SEQUENCE [LARGE SCALE GENOMIC DNA]</scope>
    <source>
        <strain evidence="1 2">DSM 28986</strain>
    </source>
</reference>
<feature type="non-terminal residue" evidence="1">
    <location>
        <position position="74"/>
    </location>
</feature>
<dbReference type="Proteomes" id="UP000546917">
    <property type="component" value="Unassembled WGS sequence"/>
</dbReference>
<name>A0A7K4FQ84_9ARCH</name>
<dbReference type="EMBL" id="JABGBP010000384">
    <property type="protein sequence ID" value="NOL60991.1"/>
    <property type="molecule type" value="Genomic_DNA"/>
</dbReference>
<organism evidence="1 2">
    <name type="scientific">Ferroplasma acidiphilum</name>
    <dbReference type="NCBI Taxonomy" id="74969"/>
    <lineage>
        <taxon>Archaea</taxon>
        <taxon>Methanobacteriati</taxon>
        <taxon>Thermoplasmatota</taxon>
        <taxon>Thermoplasmata</taxon>
        <taxon>Thermoplasmatales</taxon>
        <taxon>Ferroplasmaceae</taxon>
        <taxon>Ferroplasma</taxon>
    </lineage>
</organism>
<comment type="caution">
    <text evidence="1">The sequence shown here is derived from an EMBL/GenBank/DDBJ whole genome shotgun (WGS) entry which is preliminary data.</text>
</comment>
<protein>
    <submittedName>
        <fullName evidence="1">Uncharacterized protein</fullName>
    </submittedName>
</protein>
<sequence length="74" mass="7981">MNLEFAGGGEANARDIAELFVRQGYDVTLFGAGIPKGYETKAGKYSFNYVPDAFTFDIMATGPVLKISHILSMG</sequence>
<dbReference type="RefSeq" id="WP_236942573.1">
    <property type="nucleotide sequence ID" value="NZ_JABGBP010000384.1"/>
</dbReference>
<accession>A0A7K4FQ84</accession>
<proteinExistence type="predicted"/>
<evidence type="ECO:0000313" key="2">
    <source>
        <dbReference type="Proteomes" id="UP000546917"/>
    </source>
</evidence>
<dbReference type="AlphaFoldDB" id="A0A7K4FQ84"/>